<keyword evidence="2" id="KW-1185">Reference proteome</keyword>
<evidence type="ECO:0000313" key="2">
    <source>
        <dbReference type="Proteomes" id="UP000095287"/>
    </source>
</evidence>
<protein>
    <submittedName>
        <fullName evidence="3">Transposase</fullName>
    </submittedName>
</protein>
<reference evidence="3" key="1">
    <citation type="submission" date="2016-11" db="UniProtKB">
        <authorList>
            <consortium name="WormBaseParasite"/>
        </authorList>
    </citation>
    <scope>IDENTIFICATION</scope>
</reference>
<keyword evidence="1" id="KW-1133">Transmembrane helix</keyword>
<dbReference type="Proteomes" id="UP000095287">
    <property type="component" value="Unplaced"/>
</dbReference>
<evidence type="ECO:0000313" key="3">
    <source>
        <dbReference type="WBParaSite" id="L893_g24461.t1"/>
    </source>
</evidence>
<dbReference type="WBParaSite" id="L893_g24461.t1">
    <property type="protein sequence ID" value="L893_g24461.t1"/>
    <property type="gene ID" value="L893_g24461"/>
</dbReference>
<evidence type="ECO:0000256" key="1">
    <source>
        <dbReference type="SAM" id="Phobius"/>
    </source>
</evidence>
<proteinExistence type="predicted"/>
<name>A0A1I7ZAP2_9BILA</name>
<accession>A0A1I7ZAP2</accession>
<keyword evidence="1" id="KW-0472">Membrane</keyword>
<sequence>MIYAIVPGPGRIRQFYLQRQLGALRQMRTLLTIYLTTALVVVIVIYEPSRPEVPHQAGKTKSKPEATMCL</sequence>
<organism evidence="2 3">
    <name type="scientific">Steinernema glaseri</name>
    <dbReference type="NCBI Taxonomy" id="37863"/>
    <lineage>
        <taxon>Eukaryota</taxon>
        <taxon>Metazoa</taxon>
        <taxon>Ecdysozoa</taxon>
        <taxon>Nematoda</taxon>
        <taxon>Chromadorea</taxon>
        <taxon>Rhabditida</taxon>
        <taxon>Tylenchina</taxon>
        <taxon>Panagrolaimomorpha</taxon>
        <taxon>Strongyloidoidea</taxon>
        <taxon>Steinernematidae</taxon>
        <taxon>Steinernema</taxon>
    </lineage>
</organism>
<keyword evidence="1" id="KW-0812">Transmembrane</keyword>
<feature type="transmembrane region" description="Helical" evidence="1">
    <location>
        <begin position="29"/>
        <end position="46"/>
    </location>
</feature>
<dbReference type="AlphaFoldDB" id="A0A1I7ZAP2"/>